<dbReference type="PANTHER" id="PTHR31623:SF17">
    <property type="entry name" value="F21J9.9"/>
    <property type="match status" value="1"/>
</dbReference>
<name>A0A2U1KFR7_ARTAN</name>
<comment type="similarity">
    <text evidence="1">Belongs to the plant acyltransferase family.</text>
</comment>
<dbReference type="OrthoDB" id="671439at2759"/>
<dbReference type="GO" id="GO:0016746">
    <property type="term" value="F:acyltransferase activity"/>
    <property type="evidence" value="ECO:0007669"/>
    <property type="project" value="UniProtKB-KW"/>
</dbReference>
<evidence type="ECO:0000313" key="5">
    <source>
        <dbReference type="Proteomes" id="UP000245207"/>
    </source>
</evidence>
<keyword evidence="2 4" id="KW-0808">Transferase</keyword>
<dbReference type="STRING" id="35608.A0A2U1KFR7"/>
<protein>
    <submittedName>
        <fullName evidence="4">Transferase, Chloramphenicol acetyltransferase-like domain protein</fullName>
    </submittedName>
</protein>
<evidence type="ECO:0000256" key="1">
    <source>
        <dbReference type="ARBA" id="ARBA00009861"/>
    </source>
</evidence>
<sequence length="429" mass="48440">MRVTVVSKELIVPSSPTPPDLKNYKLSYIDQQVPPYYISFILYYLYDDSTTITQSNIIIKLKTSLSKTLTRYYPLAGRLSKNRNTVDCNDQGVQFLVARVESNLLDMIKSPIIEELNQLMMVEPSYVDEQLAIQVNFFECGGIAIGVSISHRIGDAYSISLFVSQWFAMIKGSETTLVCPVLDSSVLFPPMESHAYSRNPKNPMVHVPVKNLVTKRFVFSSVAINRLKREVVKGTNTLVNPTRVEVVTALIWKCGTVALGDCQASVAFHVVNVRSKMVPLLQDNQFGNVFQMACAVTDQTVDMDMGSLVVMLRGSFEKINSQYLKKLTGENGVEMAKGNFRQIRDYMIQEGARVFRFSSWCRLVVNECDFGWGTPVWVSSANFNDENCIILMDSRKDDGIEAWVVMNENDMHKFEHNIQLQEYVSSATS</sequence>
<keyword evidence="5" id="KW-1185">Reference proteome</keyword>
<dbReference type="Proteomes" id="UP000245207">
    <property type="component" value="Unassembled WGS sequence"/>
</dbReference>
<dbReference type="EMBL" id="PKPP01019715">
    <property type="protein sequence ID" value="PWA35615.1"/>
    <property type="molecule type" value="Genomic_DNA"/>
</dbReference>
<reference evidence="4 5" key="1">
    <citation type="journal article" date="2018" name="Mol. Plant">
        <title>The genome of Artemisia annua provides insight into the evolution of Asteraceae family and artemisinin biosynthesis.</title>
        <authorList>
            <person name="Shen Q."/>
            <person name="Zhang L."/>
            <person name="Liao Z."/>
            <person name="Wang S."/>
            <person name="Yan T."/>
            <person name="Shi P."/>
            <person name="Liu M."/>
            <person name="Fu X."/>
            <person name="Pan Q."/>
            <person name="Wang Y."/>
            <person name="Lv Z."/>
            <person name="Lu X."/>
            <person name="Zhang F."/>
            <person name="Jiang W."/>
            <person name="Ma Y."/>
            <person name="Chen M."/>
            <person name="Hao X."/>
            <person name="Li L."/>
            <person name="Tang Y."/>
            <person name="Lv G."/>
            <person name="Zhou Y."/>
            <person name="Sun X."/>
            <person name="Brodelius P.E."/>
            <person name="Rose J.K.C."/>
            <person name="Tang K."/>
        </authorList>
    </citation>
    <scope>NUCLEOTIDE SEQUENCE [LARGE SCALE GENOMIC DNA]</scope>
    <source>
        <strain evidence="5">cv. Huhao1</strain>
        <tissue evidence="4">Leaf</tissue>
    </source>
</reference>
<dbReference type="PANTHER" id="PTHR31623">
    <property type="entry name" value="F21J9.9"/>
    <property type="match status" value="1"/>
</dbReference>
<dbReference type="InterPro" id="IPR023213">
    <property type="entry name" value="CAT-like_dom_sf"/>
</dbReference>
<keyword evidence="3" id="KW-0012">Acyltransferase</keyword>
<organism evidence="4 5">
    <name type="scientific">Artemisia annua</name>
    <name type="common">Sweet wormwood</name>
    <dbReference type="NCBI Taxonomy" id="35608"/>
    <lineage>
        <taxon>Eukaryota</taxon>
        <taxon>Viridiplantae</taxon>
        <taxon>Streptophyta</taxon>
        <taxon>Embryophyta</taxon>
        <taxon>Tracheophyta</taxon>
        <taxon>Spermatophyta</taxon>
        <taxon>Magnoliopsida</taxon>
        <taxon>eudicotyledons</taxon>
        <taxon>Gunneridae</taxon>
        <taxon>Pentapetalae</taxon>
        <taxon>asterids</taxon>
        <taxon>campanulids</taxon>
        <taxon>Asterales</taxon>
        <taxon>Asteraceae</taxon>
        <taxon>Asteroideae</taxon>
        <taxon>Anthemideae</taxon>
        <taxon>Artemisiinae</taxon>
        <taxon>Artemisia</taxon>
    </lineage>
</organism>
<gene>
    <name evidence="4" type="ORF">CTI12_AA607910</name>
</gene>
<proteinExistence type="inferred from homology"/>
<dbReference type="Gene3D" id="3.30.559.10">
    <property type="entry name" value="Chloramphenicol acetyltransferase-like domain"/>
    <property type="match status" value="2"/>
</dbReference>
<evidence type="ECO:0000256" key="3">
    <source>
        <dbReference type="ARBA" id="ARBA00023315"/>
    </source>
</evidence>
<accession>A0A2U1KFR7</accession>
<dbReference type="Pfam" id="PF02458">
    <property type="entry name" value="Transferase"/>
    <property type="match status" value="1"/>
</dbReference>
<comment type="caution">
    <text evidence="4">The sequence shown here is derived from an EMBL/GenBank/DDBJ whole genome shotgun (WGS) entry which is preliminary data.</text>
</comment>
<evidence type="ECO:0000313" key="4">
    <source>
        <dbReference type="EMBL" id="PWA35615.1"/>
    </source>
</evidence>
<dbReference type="AlphaFoldDB" id="A0A2U1KFR7"/>
<evidence type="ECO:0000256" key="2">
    <source>
        <dbReference type="ARBA" id="ARBA00022679"/>
    </source>
</evidence>